<keyword evidence="1" id="KW-0813">Transport</keyword>
<evidence type="ECO:0000259" key="4">
    <source>
        <dbReference type="PROSITE" id="PS50893"/>
    </source>
</evidence>
<dbReference type="Gene3D" id="3.40.50.300">
    <property type="entry name" value="P-loop containing nucleotide triphosphate hydrolases"/>
    <property type="match status" value="1"/>
</dbReference>
<dbReference type="CDD" id="cd03257">
    <property type="entry name" value="ABC_NikE_OppD_transporters"/>
    <property type="match status" value="1"/>
</dbReference>
<dbReference type="PANTHER" id="PTHR43776:SF8">
    <property type="entry name" value="ABC TRANSPORTER, ATP-BINDING PROTEIN"/>
    <property type="match status" value="1"/>
</dbReference>
<dbReference type="Pfam" id="PF08352">
    <property type="entry name" value="oligo_HPY"/>
    <property type="match status" value="1"/>
</dbReference>
<gene>
    <name evidence="5" type="primary">oppF_5</name>
    <name evidence="5" type="ORF">TEGL_30800</name>
</gene>
<sequence length="309" mass="35020">MELLSIKDVEKVYRLKNKEEVRALDGVSFTVKKGECVGLVGESGCGKSTLGKLIVGLEECSQGKIVFKNKNVKNITRKDKYRRDLQMVFQDSLAAVNRKNTIEEIICEPLKNFNKLSKSEINLKVEELLTKVGIDYKDKYKFPSQFSGGQLQRICIARALALEPDLLVLDEPLSSLDVSIQAQILNLLSDLKDESELTYILISHDLEAVYYLADSLVIMYKGKVMEELQNVEDIHKMKHPYTIKLLSSSYEYGKNMSKDFIEKINNDDGVTFGCPYYRRCNSSKPICKIDCPELTEISDGHKIACHLNA</sequence>
<evidence type="ECO:0000256" key="1">
    <source>
        <dbReference type="ARBA" id="ARBA00022448"/>
    </source>
</evidence>
<keyword evidence="3 5" id="KW-0067">ATP-binding</keyword>
<feature type="domain" description="ABC transporter" evidence="4">
    <location>
        <begin position="4"/>
        <end position="246"/>
    </location>
</feature>
<dbReference type="PROSITE" id="PS00211">
    <property type="entry name" value="ABC_TRANSPORTER_1"/>
    <property type="match status" value="1"/>
</dbReference>
<dbReference type="EMBL" id="CP117523">
    <property type="protein sequence ID" value="WWD84640.1"/>
    <property type="molecule type" value="Genomic_DNA"/>
</dbReference>
<dbReference type="GO" id="GO:0005524">
    <property type="term" value="F:ATP binding"/>
    <property type="evidence" value="ECO:0007669"/>
    <property type="project" value="UniProtKB-KW"/>
</dbReference>
<dbReference type="Pfam" id="PF00005">
    <property type="entry name" value="ABC_tran"/>
    <property type="match status" value="1"/>
</dbReference>
<dbReference type="PROSITE" id="PS50893">
    <property type="entry name" value="ABC_TRANSPORTER_2"/>
    <property type="match status" value="1"/>
</dbReference>
<dbReference type="InterPro" id="IPR017871">
    <property type="entry name" value="ABC_transporter-like_CS"/>
</dbReference>
<dbReference type="InterPro" id="IPR027417">
    <property type="entry name" value="P-loop_NTPase"/>
</dbReference>
<evidence type="ECO:0000313" key="5">
    <source>
        <dbReference type="EMBL" id="WWD84640.1"/>
    </source>
</evidence>
<evidence type="ECO:0000313" key="6">
    <source>
        <dbReference type="Proteomes" id="UP001348492"/>
    </source>
</evidence>
<keyword evidence="6" id="KW-1185">Reference proteome</keyword>
<dbReference type="InterPro" id="IPR003439">
    <property type="entry name" value="ABC_transporter-like_ATP-bd"/>
</dbReference>
<keyword evidence="2" id="KW-0547">Nucleotide-binding</keyword>
<protein>
    <submittedName>
        <fullName evidence="5">Oligopeptide transport ATP-binding protein OppF</fullName>
    </submittedName>
</protein>
<dbReference type="InterPro" id="IPR013563">
    <property type="entry name" value="Oligopep_ABC_C"/>
</dbReference>
<name>A0ABZ2EXE9_9FIRM</name>
<dbReference type="InterPro" id="IPR050319">
    <property type="entry name" value="ABC_transp_ATP-bind"/>
</dbReference>
<dbReference type="SUPFAM" id="SSF52540">
    <property type="entry name" value="P-loop containing nucleoside triphosphate hydrolases"/>
    <property type="match status" value="1"/>
</dbReference>
<dbReference type="InterPro" id="IPR003593">
    <property type="entry name" value="AAA+_ATPase"/>
</dbReference>
<reference evidence="5 6" key="1">
    <citation type="journal article" date="2023" name="PLoS ONE">
        <title>Genome-based metabolic and phylogenomic analysis of three Terrisporobacter species.</title>
        <authorList>
            <person name="Boer T."/>
            <person name="Bengelsdorf F.R."/>
            <person name="Bomeke M."/>
            <person name="Daniel R."/>
            <person name="Poehlein A."/>
        </authorList>
    </citation>
    <scope>NUCLEOTIDE SEQUENCE [LARGE SCALE GENOMIC DNA]</scope>
    <source>
        <strain evidence="5 6">DSM 1288</strain>
    </source>
</reference>
<evidence type="ECO:0000256" key="2">
    <source>
        <dbReference type="ARBA" id="ARBA00022741"/>
    </source>
</evidence>
<dbReference type="Proteomes" id="UP001348492">
    <property type="component" value="Chromosome"/>
</dbReference>
<dbReference type="RefSeq" id="WP_018589905.1">
    <property type="nucleotide sequence ID" value="NZ_CP117523.1"/>
</dbReference>
<organism evidence="5 6">
    <name type="scientific">Terrisporobacter glycolicus ATCC 14880 = DSM 1288</name>
    <dbReference type="NCBI Taxonomy" id="1121315"/>
    <lineage>
        <taxon>Bacteria</taxon>
        <taxon>Bacillati</taxon>
        <taxon>Bacillota</taxon>
        <taxon>Clostridia</taxon>
        <taxon>Peptostreptococcales</taxon>
        <taxon>Peptostreptococcaceae</taxon>
        <taxon>Terrisporobacter</taxon>
    </lineage>
</organism>
<accession>A0ABZ2EXE9</accession>
<dbReference type="PANTHER" id="PTHR43776">
    <property type="entry name" value="TRANSPORT ATP-BINDING PROTEIN"/>
    <property type="match status" value="1"/>
</dbReference>
<evidence type="ECO:0000256" key="3">
    <source>
        <dbReference type="ARBA" id="ARBA00022840"/>
    </source>
</evidence>
<dbReference type="SMART" id="SM00382">
    <property type="entry name" value="AAA"/>
    <property type="match status" value="1"/>
</dbReference>
<proteinExistence type="predicted"/>
<dbReference type="NCBIfam" id="TIGR01727">
    <property type="entry name" value="oligo_HPY"/>
    <property type="match status" value="1"/>
</dbReference>